<sequence>MISSFSSRGRRLAAVSCASLVLAAGPFAASAQEPATSDPAPAPSFVPLTTSFILNGTALHYGIESTANLGVTIGTGSDPVTPLSLTAARDRSLVEEVEGGVFHRRQTGQYFQSRTVTQERRITTVREEAIDVSGSITRLTLTGRCLLPGSDPDAYCTYTPGLVIGEDRIDPDTLVPSGFDVDRGFGTVIPRATHEALKAPGFQRGGPGIDDSVALIADIPNAGFTFSETRDGRNGITREERTELRPILSFSEVEQNLYSTDSRAALDRTIRGGVLLPDEDWTGEAFALQALAMLLPSYDATLAPGDGAPDLNISNNLFHAANNLRLPPDSFTVYFGARAWGDHSQTAPTRASETPVAWADGVWLGFSPVSRMTRTAEMKIVPTSERRTIRESLREAGVTYDLDPEITGRISIFDLATQGLAEFDITNIQDIYVQAGGALTEQEAIRRMTTTETWRYSYVPHLSWTGNRTDGTSVLRYFAGVILDDEPNAYVGGDYTVNTETGVRATIGATVHADPTYDHFSRAFGSLSHTVSLGAGQVSLGVSAAAEIDRPEVDGSLEPGGDDTLLDLTASYREGPATVTLRQRFTNLGEDDRGDSTTIGFGYRIGERVSTSLDVTPASTENSFIEARAGLQVALGEDAGGPALSLHWARAAYDYGEDAVGNALRVTEDSLSAALEISF</sequence>
<evidence type="ECO:0000313" key="2">
    <source>
        <dbReference type="EMBL" id="ROU03901.1"/>
    </source>
</evidence>
<protein>
    <recommendedName>
        <fullName evidence="4">TIGR03016 family PEP-CTERM system-associated outer membrane protein</fullName>
    </recommendedName>
</protein>
<dbReference type="OrthoDB" id="436996at2"/>
<dbReference type="Proteomes" id="UP000268016">
    <property type="component" value="Unassembled WGS sequence"/>
</dbReference>
<dbReference type="RefSeq" id="WP_123640251.1">
    <property type="nucleotide sequence ID" value="NZ_ML119081.1"/>
</dbReference>
<reference evidence="2 3" key="1">
    <citation type="submission" date="2018-10" db="EMBL/GenBank/DDBJ databases">
        <title>Histidinibacterium lentulum gen. nov., sp. nov., a marine bacterium from the culture broth of Picochlorum sp. 122.</title>
        <authorList>
            <person name="Wang G."/>
        </authorList>
    </citation>
    <scope>NUCLEOTIDE SEQUENCE [LARGE SCALE GENOMIC DNA]</scope>
    <source>
        <strain evidence="2 3">B17</strain>
    </source>
</reference>
<proteinExistence type="predicted"/>
<accession>A0A3N2R952</accession>
<feature type="chain" id="PRO_5018031609" description="TIGR03016 family PEP-CTERM system-associated outer membrane protein" evidence="1">
    <location>
        <begin position="32"/>
        <end position="679"/>
    </location>
</feature>
<organism evidence="2 3">
    <name type="scientific">Histidinibacterium lentulum</name>
    <dbReference type="NCBI Taxonomy" id="2480588"/>
    <lineage>
        <taxon>Bacteria</taxon>
        <taxon>Pseudomonadati</taxon>
        <taxon>Pseudomonadota</taxon>
        <taxon>Alphaproteobacteria</taxon>
        <taxon>Rhodobacterales</taxon>
        <taxon>Paracoccaceae</taxon>
        <taxon>Histidinibacterium</taxon>
    </lineage>
</organism>
<dbReference type="EMBL" id="RDRB01000001">
    <property type="protein sequence ID" value="ROU03901.1"/>
    <property type="molecule type" value="Genomic_DNA"/>
</dbReference>
<comment type="caution">
    <text evidence="2">The sequence shown here is derived from an EMBL/GenBank/DDBJ whole genome shotgun (WGS) entry which is preliminary data.</text>
</comment>
<evidence type="ECO:0000256" key="1">
    <source>
        <dbReference type="SAM" id="SignalP"/>
    </source>
</evidence>
<gene>
    <name evidence="2" type="ORF">EAT49_00370</name>
</gene>
<keyword evidence="3" id="KW-1185">Reference proteome</keyword>
<evidence type="ECO:0008006" key="4">
    <source>
        <dbReference type="Google" id="ProtNLM"/>
    </source>
</evidence>
<keyword evidence="1" id="KW-0732">Signal</keyword>
<evidence type="ECO:0000313" key="3">
    <source>
        <dbReference type="Proteomes" id="UP000268016"/>
    </source>
</evidence>
<name>A0A3N2R952_9RHOB</name>
<feature type="signal peptide" evidence="1">
    <location>
        <begin position="1"/>
        <end position="31"/>
    </location>
</feature>
<dbReference type="AlphaFoldDB" id="A0A3N2R952"/>